<dbReference type="Gene3D" id="3.40.50.300">
    <property type="entry name" value="P-loop containing nucleotide triphosphate hydrolases"/>
    <property type="match status" value="1"/>
</dbReference>
<organism evidence="2">
    <name type="scientific">marine metagenome</name>
    <dbReference type="NCBI Taxonomy" id="408172"/>
    <lineage>
        <taxon>unclassified sequences</taxon>
        <taxon>metagenomes</taxon>
        <taxon>ecological metagenomes</taxon>
    </lineage>
</organism>
<dbReference type="AlphaFoldDB" id="A0A382G8N3"/>
<dbReference type="SUPFAM" id="SSF52540">
    <property type="entry name" value="P-loop containing nucleoside triphosphate hydrolases"/>
    <property type="match status" value="1"/>
</dbReference>
<feature type="domain" description="Tr-type G" evidence="1">
    <location>
        <begin position="20"/>
        <end position="50"/>
    </location>
</feature>
<evidence type="ECO:0000313" key="2">
    <source>
        <dbReference type="EMBL" id="SVB70561.1"/>
    </source>
</evidence>
<reference evidence="2" key="1">
    <citation type="submission" date="2018-05" db="EMBL/GenBank/DDBJ databases">
        <authorList>
            <person name="Lanie J.A."/>
            <person name="Ng W.-L."/>
            <person name="Kazmierczak K.M."/>
            <person name="Andrzejewski T.M."/>
            <person name="Davidsen T.M."/>
            <person name="Wayne K.J."/>
            <person name="Tettelin H."/>
            <person name="Glass J.I."/>
            <person name="Rusch D."/>
            <person name="Podicherti R."/>
            <person name="Tsui H.-C.T."/>
            <person name="Winkler M.E."/>
        </authorList>
    </citation>
    <scope>NUCLEOTIDE SEQUENCE</scope>
</reference>
<dbReference type="GO" id="GO:0005525">
    <property type="term" value="F:GTP binding"/>
    <property type="evidence" value="ECO:0007669"/>
    <property type="project" value="InterPro"/>
</dbReference>
<dbReference type="InterPro" id="IPR000795">
    <property type="entry name" value="T_Tr_GTP-bd_dom"/>
</dbReference>
<proteinExistence type="predicted"/>
<accession>A0A382G8N3</accession>
<evidence type="ECO:0000259" key="1">
    <source>
        <dbReference type="Pfam" id="PF00009"/>
    </source>
</evidence>
<name>A0A382G8N3_9ZZZZ</name>
<sequence length="54" mass="5844">MGRKEDNIKRATALFKNLNNIRNIGTAAHIDHGKTTLSDNLIFGAGMMSEDLAG</sequence>
<dbReference type="Pfam" id="PF00009">
    <property type="entry name" value="GTP_EFTU"/>
    <property type="match status" value="1"/>
</dbReference>
<feature type="non-terminal residue" evidence="2">
    <location>
        <position position="54"/>
    </location>
</feature>
<dbReference type="GO" id="GO:0003924">
    <property type="term" value="F:GTPase activity"/>
    <property type="evidence" value="ECO:0007669"/>
    <property type="project" value="InterPro"/>
</dbReference>
<dbReference type="InterPro" id="IPR027417">
    <property type="entry name" value="P-loop_NTPase"/>
</dbReference>
<dbReference type="EMBL" id="UINC01053708">
    <property type="protein sequence ID" value="SVB70561.1"/>
    <property type="molecule type" value="Genomic_DNA"/>
</dbReference>
<gene>
    <name evidence="2" type="ORF">METZ01_LOCUS223415</name>
</gene>
<protein>
    <recommendedName>
        <fullName evidence="1">Tr-type G domain-containing protein</fullName>
    </recommendedName>
</protein>